<sequence>MNEYLHFALREEFRNWLKDNCISSGGIWMLFGKPGGPKTIKASEALEESLCFGWIDSQMQRIDDTSYIKYFSIRRKNSKWSKKNKTLVEMLEKQGSMTDYGRAKVEEAKKSGQWDAPKSPGITDKQIEVLSDLLKEYAPAYTNFLAMSPSVKRTYTRAYFDAKTDTGRNKRLSWMIERLNKNLKPM</sequence>
<evidence type="ECO:0008006" key="2">
    <source>
        <dbReference type="Google" id="ProtNLM"/>
    </source>
</evidence>
<proteinExistence type="predicted"/>
<evidence type="ECO:0000313" key="1">
    <source>
        <dbReference type="EMBL" id="MPM57135.1"/>
    </source>
</evidence>
<dbReference type="Pfam" id="PF13376">
    <property type="entry name" value="OmdA"/>
    <property type="match status" value="1"/>
</dbReference>
<dbReference type="EMBL" id="VSSQ01016109">
    <property type="protein sequence ID" value="MPM57135.1"/>
    <property type="molecule type" value="Genomic_DNA"/>
</dbReference>
<reference evidence="1" key="1">
    <citation type="submission" date="2019-08" db="EMBL/GenBank/DDBJ databases">
        <authorList>
            <person name="Kucharzyk K."/>
            <person name="Murdoch R.W."/>
            <person name="Higgins S."/>
            <person name="Loffler F."/>
        </authorList>
    </citation>
    <scope>NUCLEOTIDE SEQUENCE</scope>
</reference>
<comment type="caution">
    <text evidence="1">The sequence shown here is derived from an EMBL/GenBank/DDBJ whole genome shotgun (WGS) entry which is preliminary data.</text>
</comment>
<accession>A0A645AV53</accession>
<dbReference type="AlphaFoldDB" id="A0A645AV53"/>
<name>A0A645AV53_9ZZZZ</name>
<organism evidence="1">
    <name type="scientific">bioreactor metagenome</name>
    <dbReference type="NCBI Taxonomy" id="1076179"/>
    <lineage>
        <taxon>unclassified sequences</taxon>
        <taxon>metagenomes</taxon>
        <taxon>ecological metagenomes</taxon>
    </lineage>
</organism>
<protein>
    <recommendedName>
        <fullName evidence="2">Bacteriocin-protection protein, YdeI/OmpD-associated family</fullName>
    </recommendedName>
</protein>
<gene>
    <name evidence="1" type="ORF">SDC9_103956</name>
</gene>